<sequence>MKTAGAIDTFNILGSRIHTIESTYCADGILTHRWFGEVFDEEIKEILGVHFVDAFIESKCTKLLADLSQWAASWDGVNDFLRDDVMPRLFAAGLRHLAVFVKRDEGTEDHANRFALERFANEIDNVNASFFSEKAAVEWLRARG</sequence>
<protein>
    <recommendedName>
        <fullName evidence="3">STAS/SEC14 domain-containing protein</fullName>
    </recommendedName>
</protein>
<accession>A0A150U100</accession>
<evidence type="ECO:0008006" key="3">
    <source>
        <dbReference type="Google" id="ProtNLM"/>
    </source>
</evidence>
<evidence type="ECO:0000313" key="2">
    <source>
        <dbReference type="Proteomes" id="UP000075502"/>
    </source>
</evidence>
<gene>
    <name evidence="1" type="ORF">BE21_11105</name>
</gene>
<comment type="caution">
    <text evidence="1">The sequence shown here is derived from an EMBL/GenBank/DDBJ whole genome shotgun (WGS) entry which is preliminary data.</text>
</comment>
<name>A0A150U100_SORCE</name>
<dbReference type="AlphaFoldDB" id="A0A150U100"/>
<organism evidence="1 2">
    <name type="scientific">Sorangium cellulosum</name>
    <name type="common">Polyangium cellulosum</name>
    <dbReference type="NCBI Taxonomy" id="56"/>
    <lineage>
        <taxon>Bacteria</taxon>
        <taxon>Pseudomonadati</taxon>
        <taxon>Myxococcota</taxon>
        <taxon>Polyangia</taxon>
        <taxon>Polyangiales</taxon>
        <taxon>Polyangiaceae</taxon>
        <taxon>Sorangium</taxon>
    </lineage>
</organism>
<evidence type="ECO:0000313" key="1">
    <source>
        <dbReference type="EMBL" id="KYG10603.1"/>
    </source>
</evidence>
<proteinExistence type="predicted"/>
<dbReference type="Proteomes" id="UP000075502">
    <property type="component" value="Unassembled WGS sequence"/>
</dbReference>
<dbReference type="EMBL" id="JEME01000296">
    <property type="protein sequence ID" value="KYG10603.1"/>
    <property type="molecule type" value="Genomic_DNA"/>
</dbReference>
<reference evidence="1 2" key="1">
    <citation type="submission" date="2014-02" db="EMBL/GenBank/DDBJ databases">
        <title>The small core and large imbalanced accessory genome model reveals a collaborative survival strategy of Sorangium cellulosum strains in nature.</title>
        <authorList>
            <person name="Han K."/>
            <person name="Peng R."/>
            <person name="Blom J."/>
            <person name="Li Y.-Z."/>
        </authorList>
    </citation>
    <scope>NUCLEOTIDE SEQUENCE [LARGE SCALE GENOMIC DNA]</scope>
    <source>
        <strain evidence="1 2">So0007-03</strain>
    </source>
</reference>